<keyword evidence="4" id="KW-1133">Transmembrane helix</keyword>
<dbReference type="InterPro" id="IPR011701">
    <property type="entry name" value="MFS"/>
</dbReference>
<feature type="transmembrane region" description="Helical" evidence="4">
    <location>
        <begin position="242"/>
        <end position="263"/>
    </location>
</feature>
<reference evidence="5 6" key="1">
    <citation type="submission" date="2014-05" db="EMBL/GenBank/DDBJ databases">
        <title>Draft genome sequence of a rare smut relative, Tilletiaria anomala UBC 951.</title>
        <authorList>
            <consortium name="DOE Joint Genome Institute"/>
            <person name="Toome M."/>
            <person name="Kuo A."/>
            <person name="Henrissat B."/>
            <person name="Lipzen A."/>
            <person name="Tritt A."/>
            <person name="Yoshinaga Y."/>
            <person name="Zane M."/>
            <person name="Barry K."/>
            <person name="Grigoriev I.V."/>
            <person name="Spatafora J.W."/>
            <person name="Aimea M.C."/>
        </authorList>
    </citation>
    <scope>NUCLEOTIDE SEQUENCE [LARGE SCALE GENOMIC DNA]</scope>
    <source>
        <strain evidence="5 6">UBC 951</strain>
    </source>
</reference>
<dbReference type="InterPro" id="IPR036259">
    <property type="entry name" value="MFS_trans_sf"/>
</dbReference>
<evidence type="ECO:0000313" key="6">
    <source>
        <dbReference type="Proteomes" id="UP000027361"/>
    </source>
</evidence>
<organism evidence="5 6">
    <name type="scientific">Tilletiaria anomala (strain ATCC 24038 / CBS 436.72 / UBC 951)</name>
    <dbReference type="NCBI Taxonomy" id="1037660"/>
    <lineage>
        <taxon>Eukaryota</taxon>
        <taxon>Fungi</taxon>
        <taxon>Dikarya</taxon>
        <taxon>Basidiomycota</taxon>
        <taxon>Ustilaginomycotina</taxon>
        <taxon>Exobasidiomycetes</taxon>
        <taxon>Georgefischeriales</taxon>
        <taxon>Tilletiariaceae</taxon>
        <taxon>Tilletiaria</taxon>
    </lineage>
</organism>
<proteinExistence type="inferred from homology"/>
<feature type="transmembrane region" description="Helical" evidence="4">
    <location>
        <begin position="343"/>
        <end position="368"/>
    </location>
</feature>
<feature type="transmembrane region" description="Helical" evidence="4">
    <location>
        <begin position="313"/>
        <end position="331"/>
    </location>
</feature>
<keyword evidence="6" id="KW-1185">Reference proteome</keyword>
<feature type="transmembrane region" description="Helical" evidence="4">
    <location>
        <begin position="193"/>
        <end position="212"/>
    </location>
</feature>
<feature type="transmembrane region" description="Helical" evidence="4">
    <location>
        <begin position="168"/>
        <end position="186"/>
    </location>
</feature>
<dbReference type="RefSeq" id="XP_013239900.1">
    <property type="nucleotide sequence ID" value="XM_013384446.1"/>
</dbReference>
<dbReference type="InterPro" id="IPR050327">
    <property type="entry name" value="Proton-linked_MCT"/>
</dbReference>
<dbReference type="OrthoDB" id="2213137at2759"/>
<evidence type="ECO:0000256" key="1">
    <source>
        <dbReference type="ARBA" id="ARBA00004141"/>
    </source>
</evidence>
<gene>
    <name evidence="5" type="ORF">K437DRAFT_265406</name>
</gene>
<dbReference type="Pfam" id="PF07690">
    <property type="entry name" value="MFS_1"/>
    <property type="match status" value="1"/>
</dbReference>
<evidence type="ECO:0000256" key="2">
    <source>
        <dbReference type="ARBA" id="ARBA00006727"/>
    </source>
</evidence>
<protein>
    <submittedName>
        <fullName evidence="5">MFS general substrate transporter</fullName>
    </submittedName>
</protein>
<dbReference type="GO" id="GO:0016020">
    <property type="term" value="C:membrane"/>
    <property type="evidence" value="ECO:0007669"/>
    <property type="project" value="UniProtKB-SubCell"/>
</dbReference>
<dbReference type="Gene3D" id="1.20.1250.20">
    <property type="entry name" value="MFS general substrate transporter like domains"/>
    <property type="match status" value="2"/>
</dbReference>
<comment type="similarity">
    <text evidence="2">Belongs to the major facilitator superfamily. Monocarboxylate porter (TC 2.A.1.13) family.</text>
</comment>
<dbReference type="Proteomes" id="UP000027361">
    <property type="component" value="Unassembled WGS sequence"/>
</dbReference>
<feature type="transmembrane region" description="Helical" evidence="4">
    <location>
        <begin position="82"/>
        <end position="101"/>
    </location>
</feature>
<dbReference type="GeneID" id="25265756"/>
<evidence type="ECO:0000313" key="5">
    <source>
        <dbReference type="EMBL" id="KDN35921.1"/>
    </source>
</evidence>
<comment type="caution">
    <text evidence="5">The sequence shown here is derived from an EMBL/GenBank/DDBJ whole genome shotgun (WGS) entry which is preliminary data.</text>
</comment>
<accession>A0A066V3C0</accession>
<feature type="region of interest" description="Disordered" evidence="3">
    <location>
        <begin position="26"/>
        <end position="47"/>
    </location>
</feature>
<dbReference type="SUPFAM" id="SSF103473">
    <property type="entry name" value="MFS general substrate transporter"/>
    <property type="match status" value="1"/>
</dbReference>
<keyword evidence="4" id="KW-0472">Membrane</keyword>
<keyword evidence="4" id="KW-0812">Transmembrane</keyword>
<dbReference type="EMBL" id="JMSN01000189">
    <property type="protein sequence ID" value="KDN35921.1"/>
    <property type="molecule type" value="Genomic_DNA"/>
</dbReference>
<evidence type="ECO:0000256" key="3">
    <source>
        <dbReference type="SAM" id="MobiDB-lite"/>
    </source>
</evidence>
<feature type="transmembrane region" description="Helical" evidence="4">
    <location>
        <begin position="269"/>
        <end position="292"/>
    </location>
</feature>
<comment type="subcellular location">
    <subcellularLocation>
        <location evidence="1">Membrane</location>
        <topology evidence="1">Multi-pass membrane protein</topology>
    </subcellularLocation>
</comment>
<dbReference type="PANTHER" id="PTHR11360:SF287">
    <property type="entry name" value="MFS MONOCARBOXYLATE TRANSPORTER"/>
    <property type="match status" value="1"/>
</dbReference>
<dbReference type="HOGENOM" id="CLU_381387_0_0_1"/>
<dbReference type="AlphaFoldDB" id="A0A066V3C0"/>
<evidence type="ECO:0000256" key="4">
    <source>
        <dbReference type="SAM" id="Phobius"/>
    </source>
</evidence>
<dbReference type="InParanoid" id="A0A066V3C0"/>
<dbReference type="PANTHER" id="PTHR11360">
    <property type="entry name" value="MONOCARBOXYLATE TRANSPORTER"/>
    <property type="match status" value="1"/>
</dbReference>
<feature type="transmembrane region" description="Helical" evidence="4">
    <location>
        <begin position="49"/>
        <end position="70"/>
    </location>
</feature>
<feature type="transmembrane region" description="Helical" evidence="4">
    <location>
        <begin position="107"/>
        <end position="130"/>
    </location>
</feature>
<dbReference type="GO" id="GO:0022857">
    <property type="term" value="F:transmembrane transporter activity"/>
    <property type="evidence" value="ECO:0007669"/>
    <property type="project" value="InterPro"/>
</dbReference>
<feature type="transmembrane region" description="Helical" evidence="4">
    <location>
        <begin position="142"/>
        <end position="162"/>
    </location>
</feature>
<name>A0A066V3C0_TILAU</name>
<sequence>MDGIALEPLPKQQPWLEHVDSGGAFSTSQTPAASVHHESRPSTPPASPVSISAIGTALAALSYLSGGIFVPVFRKYAYLTKHIAFAGLLIAVASLLAASFANGVPALIALQGVGAGLGAGLAFTPVLLLLPQWFDKKRGFASGLIFSGSTLGGITFPFLFQATLSQLGWRWSLRIYAGLMVGSGGACKREIEVGYFLQAATVFVLSAGYLSISLYISLYIETAGMSTTAIGQLILGHACDRLPYPLVTMVVGTVSSLSALLLFGLSTSISAIVVFIVLFGISAGGFTATWAASCGDVARIRNTQTSSILMSYGAIKGVASLIGPLIAAALLEQSQQGAAPGKAVFGSYGYAALIIWVGSCMAATAALGGTRHTAPHPRSDHQHVSGPPGYCTLALSDEGQGEGLTCSQIAVKSVRTGQRNVIVFPSRCQYNQQQQGRPRRPSVSLVYLEASTDYRSRRCGFLAHLQMPMGGERFHQQASKQTTFSSWLSILLCLIHSRIPPLDSKCSSSSSMSFSSPWPLAAAWLPTTQQITSRDVSMEVVSAMNQFQPVLQKYYSVINAVQSEAEVTTVLTNLNNDLKPLVSKLQSLAADLKSSKNTKRGMDLEKAVMRLKTEFNTELPRIFDIVQHLTTDLGLSSITDLVIVLAPPVLAHCCRSGPAALPGPGLLEPRQPLLTGVVAPSAGLVLHLDGDPIQKFGLDTRALNTLIGQLGLVNDFDQLAQTLSSN</sequence>